<name>A0ABQ2D1E1_9DEIO</name>
<dbReference type="EMBL" id="BMOD01000011">
    <property type="protein sequence ID" value="GGJ41426.1"/>
    <property type="molecule type" value="Genomic_DNA"/>
</dbReference>
<accession>A0ABQ2D1E1</accession>
<evidence type="ECO:0000313" key="1">
    <source>
        <dbReference type="EMBL" id="GGJ41426.1"/>
    </source>
</evidence>
<keyword evidence="2" id="KW-1185">Reference proteome</keyword>
<sequence length="105" mass="11827">MVQRIEGQVEVQTDHWHPLQPYTLLKSPIRSLPGSHLQYEARQQLILLNVSEGGRFSLTLELPDGEHAFTLRAERDGKETTLDGSVTIQRFPGSPVEIKPDSLPK</sequence>
<gene>
    <name evidence="1" type="ORF">GCM10008938_29390</name>
</gene>
<proteinExistence type="predicted"/>
<evidence type="ECO:0000313" key="2">
    <source>
        <dbReference type="Proteomes" id="UP000632222"/>
    </source>
</evidence>
<organism evidence="1 2">
    <name type="scientific">Deinococcus roseus</name>
    <dbReference type="NCBI Taxonomy" id="392414"/>
    <lineage>
        <taxon>Bacteria</taxon>
        <taxon>Thermotogati</taxon>
        <taxon>Deinococcota</taxon>
        <taxon>Deinococci</taxon>
        <taxon>Deinococcales</taxon>
        <taxon>Deinococcaceae</taxon>
        <taxon>Deinococcus</taxon>
    </lineage>
</organism>
<reference evidence="2" key="1">
    <citation type="journal article" date="2019" name="Int. J. Syst. Evol. Microbiol.">
        <title>The Global Catalogue of Microorganisms (GCM) 10K type strain sequencing project: providing services to taxonomists for standard genome sequencing and annotation.</title>
        <authorList>
            <consortium name="The Broad Institute Genomics Platform"/>
            <consortium name="The Broad Institute Genome Sequencing Center for Infectious Disease"/>
            <person name="Wu L."/>
            <person name="Ma J."/>
        </authorList>
    </citation>
    <scope>NUCLEOTIDE SEQUENCE [LARGE SCALE GENOMIC DNA]</scope>
    <source>
        <strain evidence="2">JCM 14370</strain>
    </source>
</reference>
<dbReference type="Proteomes" id="UP000632222">
    <property type="component" value="Unassembled WGS sequence"/>
</dbReference>
<protein>
    <submittedName>
        <fullName evidence="1">Uncharacterized protein</fullName>
    </submittedName>
</protein>
<comment type="caution">
    <text evidence="1">The sequence shown here is derived from an EMBL/GenBank/DDBJ whole genome shotgun (WGS) entry which is preliminary data.</text>
</comment>